<evidence type="ECO:0000256" key="2">
    <source>
        <dbReference type="ARBA" id="ARBA00022603"/>
    </source>
</evidence>
<evidence type="ECO:0000256" key="7">
    <source>
        <dbReference type="ARBA" id="ARBA00039099"/>
    </source>
</evidence>
<dbReference type="PROSITE" id="PS51626">
    <property type="entry name" value="SAM_MT_TRM1"/>
    <property type="match status" value="1"/>
</dbReference>
<evidence type="ECO:0000313" key="11">
    <source>
        <dbReference type="Proteomes" id="UP000002063"/>
    </source>
</evidence>
<dbReference type="KEGG" id="mvu:Metvu_0410"/>
<name>C9RFB8_METVM</name>
<dbReference type="PANTHER" id="PTHR10631:SF3">
    <property type="entry name" value="TRNA (GUANINE(26)-N(2))-DIMETHYLTRANSFERASE"/>
    <property type="match status" value="1"/>
</dbReference>
<dbReference type="GO" id="GO:0002940">
    <property type="term" value="P:tRNA N2-guanine methylation"/>
    <property type="evidence" value="ECO:0007669"/>
    <property type="project" value="TreeGrafter"/>
</dbReference>
<dbReference type="eggNOG" id="arCOG01219">
    <property type="taxonomic scope" value="Archaea"/>
</dbReference>
<keyword evidence="3 8" id="KW-0808">Transferase</keyword>
<organism evidence="10 11">
    <name type="scientific">Methanocaldococcus vulcanius (strain ATCC 700851 / DSM 12094 / M7)</name>
    <name type="common">Methanococcus vulcanius</name>
    <dbReference type="NCBI Taxonomy" id="579137"/>
    <lineage>
        <taxon>Archaea</taxon>
        <taxon>Methanobacteriati</taxon>
        <taxon>Methanobacteriota</taxon>
        <taxon>Methanomada group</taxon>
        <taxon>Methanococci</taxon>
        <taxon>Methanococcales</taxon>
        <taxon>Methanocaldococcaceae</taxon>
        <taxon>Methanocaldococcus</taxon>
    </lineage>
</organism>
<evidence type="ECO:0000256" key="5">
    <source>
        <dbReference type="ARBA" id="ARBA00022694"/>
    </source>
</evidence>
<dbReference type="STRING" id="579137.Metvu_0410"/>
<dbReference type="InterPro" id="IPR029063">
    <property type="entry name" value="SAM-dependent_MTases_sf"/>
</dbReference>
<keyword evidence="2 8" id="KW-0489">Methyltransferase</keyword>
<keyword evidence="11" id="KW-1185">Reference proteome</keyword>
<sequence length="371" mass="42312">MIITEGEITFEIPDHLTITKKDEVFYNPKMKTCRDISLAVIQAFINKYYKDKEIKIADALSGTGIRGLRYAKELNAKVKVFLNDINPNAYRKILQNAKLNDISNIEVSNEDANTFLSRHFRFFDIVDIDPFGSPSPYIDQAIRSLKTKNALLCLTATDTSALCGRAKKSCLRKYLAVPLRSKDCHEFALRILAGYAMRMATKYELFLKPIFCHSTDHYVRVYLITDRGAKKADKTFKMLGYVKDYDGIKEVRNYGGEGFSGPLYIGNLYDSDIAKEALEIAEKRGFEKRVLKILKLIYDESKLGQIGCYDIHQISKVLKTSPPPMNEILSTLENNGFYATIAHYNPKGIKTNASLKDVIEVILKYNNRFER</sequence>
<evidence type="ECO:0000256" key="8">
    <source>
        <dbReference type="HAMAP-Rule" id="MF_00290"/>
    </source>
</evidence>
<keyword evidence="6 8" id="KW-0694">RNA-binding</keyword>
<evidence type="ECO:0000256" key="4">
    <source>
        <dbReference type="ARBA" id="ARBA00022691"/>
    </source>
</evidence>
<dbReference type="InterPro" id="IPR022923">
    <property type="entry name" value="TRM1_arc_bac"/>
</dbReference>
<dbReference type="EMBL" id="CP001787">
    <property type="protein sequence ID" value="ACX72270.1"/>
    <property type="molecule type" value="Genomic_DNA"/>
</dbReference>
<evidence type="ECO:0000256" key="3">
    <source>
        <dbReference type="ARBA" id="ARBA00022679"/>
    </source>
</evidence>
<dbReference type="InterPro" id="IPR042296">
    <property type="entry name" value="tRNA_met_Trm1_C"/>
</dbReference>
<accession>C9RFB8</accession>
<comment type="caution">
    <text evidence="8">Lacks conserved residue(s) required for the propagation of feature annotation.</text>
</comment>
<evidence type="ECO:0000313" key="10">
    <source>
        <dbReference type="EMBL" id="ACX72270.1"/>
    </source>
</evidence>
<feature type="binding site" evidence="8">
    <location>
        <position position="112"/>
    </location>
    <ligand>
        <name>S-adenosyl-L-methionine</name>
        <dbReference type="ChEBI" id="CHEBI:59789"/>
    </ligand>
</feature>
<dbReference type="PANTHER" id="PTHR10631">
    <property type="entry name" value="N 2 ,N 2 -DIMETHYLGUANOSINE TRNA METHYLTRANSFERASE"/>
    <property type="match status" value="1"/>
</dbReference>
<comment type="catalytic activity">
    <reaction evidence="8">
        <text>guanosine(26) in tRNA + 2 S-adenosyl-L-methionine = N(2)-dimethylguanosine(26) in tRNA + 2 S-adenosyl-L-homocysteine + 2 H(+)</text>
        <dbReference type="Rhea" id="RHEA:43140"/>
        <dbReference type="Rhea" id="RHEA-COMP:10359"/>
        <dbReference type="Rhea" id="RHEA-COMP:10360"/>
        <dbReference type="ChEBI" id="CHEBI:15378"/>
        <dbReference type="ChEBI" id="CHEBI:57856"/>
        <dbReference type="ChEBI" id="CHEBI:59789"/>
        <dbReference type="ChEBI" id="CHEBI:74269"/>
        <dbReference type="ChEBI" id="CHEBI:74513"/>
        <dbReference type="EC" id="2.1.1.216"/>
    </reaction>
</comment>
<keyword evidence="5 8" id="KW-0819">tRNA processing</keyword>
<reference evidence="10" key="1">
    <citation type="submission" date="2009-10" db="EMBL/GenBank/DDBJ databases">
        <title>Complete sequence of chromosome of Methanocaldococcus vulcanius M7.</title>
        <authorList>
            <consortium name="US DOE Joint Genome Institute"/>
            <person name="Lucas S."/>
            <person name="Copeland A."/>
            <person name="Lapidus A."/>
            <person name="Glavina del Rio T."/>
            <person name="Dalin E."/>
            <person name="Tice H."/>
            <person name="Bruce D."/>
            <person name="Goodwin L."/>
            <person name="Pitluck S."/>
            <person name="Lcollab F.I."/>
            <person name="Brettin T."/>
            <person name="Detter J.C."/>
            <person name="Han C."/>
            <person name="Tapia R."/>
            <person name="Kuske C.R."/>
            <person name="Schmutz J."/>
            <person name="Larimer F."/>
            <person name="Land M."/>
            <person name="Hauser L."/>
            <person name="Kyrpides N."/>
            <person name="Ovchinikova G."/>
            <person name="Sieprawska-Lupa M."/>
            <person name="Whitman W.B."/>
            <person name="Woyke T."/>
        </authorList>
    </citation>
    <scope>NUCLEOTIDE SEQUENCE [LARGE SCALE GENOMIC DNA]</scope>
    <source>
        <strain evidence="10">M7</strain>
    </source>
</reference>
<dbReference type="GeneID" id="8512742"/>
<dbReference type="GO" id="GO:0000049">
    <property type="term" value="F:tRNA binding"/>
    <property type="evidence" value="ECO:0007669"/>
    <property type="project" value="UniProtKB-UniRule"/>
</dbReference>
<dbReference type="SUPFAM" id="SSF53335">
    <property type="entry name" value="S-adenosyl-L-methionine-dependent methyltransferases"/>
    <property type="match status" value="1"/>
</dbReference>
<dbReference type="OrthoDB" id="372177at2157"/>
<dbReference type="GO" id="GO:0160104">
    <property type="term" value="F:tRNA (guanine(26)-N2)-dimethyltransferase activity"/>
    <property type="evidence" value="ECO:0007669"/>
    <property type="project" value="UniProtKB-UniRule"/>
</dbReference>
<dbReference type="Proteomes" id="UP000002063">
    <property type="component" value="Chromosome"/>
</dbReference>
<feature type="binding site" evidence="8">
    <location>
        <position position="66"/>
    </location>
    <ligand>
        <name>S-adenosyl-L-methionine</name>
        <dbReference type="ChEBI" id="CHEBI:59789"/>
    </ligand>
</feature>
<keyword evidence="4 8" id="KW-0949">S-adenosyl-L-methionine</keyword>
<dbReference type="Gene3D" id="3.30.56.70">
    <property type="entry name" value="N2,N2-dimethylguanosine tRNA methyltransferase, C-terminal domain"/>
    <property type="match status" value="1"/>
</dbReference>
<dbReference type="CDD" id="cd02440">
    <property type="entry name" value="AdoMet_MTases"/>
    <property type="match status" value="1"/>
</dbReference>
<dbReference type="HAMAP" id="MF_00290">
    <property type="entry name" value="tRNA_dimethyltr_TRM1"/>
    <property type="match status" value="1"/>
</dbReference>
<feature type="binding site" evidence="8">
    <location>
        <position position="111"/>
    </location>
    <ligand>
        <name>S-adenosyl-L-methionine</name>
        <dbReference type="ChEBI" id="CHEBI:59789"/>
    </ligand>
</feature>
<keyword evidence="1 8" id="KW-0820">tRNA-binding</keyword>
<evidence type="ECO:0000256" key="1">
    <source>
        <dbReference type="ARBA" id="ARBA00022555"/>
    </source>
</evidence>
<dbReference type="AlphaFoldDB" id="C9RFB8"/>
<gene>
    <name evidence="8" type="primary">trm1</name>
    <name evidence="10" type="ordered locus">Metvu_0410</name>
</gene>
<evidence type="ECO:0000256" key="9">
    <source>
        <dbReference type="PROSITE-ProRule" id="PRU00958"/>
    </source>
</evidence>
<dbReference type="EC" id="2.1.1.216" evidence="7 8"/>
<feature type="binding site" evidence="8">
    <location>
        <position position="34"/>
    </location>
    <ligand>
        <name>S-adenosyl-L-methionine</name>
        <dbReference type="ChEBI" id="CHEBI:59789"/>
    </ligand>
</feature>
<proteinExistence type="inferred from homology"/>
<dbReference type="FunFam" id="3.40.50.150:FF:000272">
    <property type="entry name" value="tRNA (guanine(26)-N(2))-dimethyltransferase"/>
    <property type="match status" value="1"/>
</dbReference>
<dbReference type="Pfam" id="PF02005">
    <property type="entry name" value="TRM"/>
    <property type="match status" value="1"/>
</dbReference>
<feature type="binding site" evidence="8">
    <location>
        <position position="84"/>
    </location>
    <ligand>
        <name>S-adenosyl-L-methionine</name>
        <dbReference type="ChEBI" id="CHEBI:59789"/>
    </ligand>
</feature>
<dbReference type="Gene3D" id="3.40.50.150">
    <property type="entry name" value="Vaccinia Virus protein VP39"/>
    <property type="match status" value="1"/>
</dbReference>
<comment type="similarity">
    <text evidence="8 9">Belongs to the class I-like SAM-binding methyltransferase superfamily. Trm1 family.</text>
</comment>
<evidence type="ECO:0000256" key="6">
    <source>
        <dbReference type="ARBA" id="ARBA00022884"/>
    </source>
</evidence>
<comment type="function">
    <text evidence="8">Dimethylates a single guanine residue at position 26 of a number of tRNAs using S-adenosyl-L-methionine as donor of the methyl groups.</text>
</comment>
<dbReference type="RefSeq" id="WP_012819814.1">
    <property type="nucleotide sequence ID" value="NC_013407.1"/>
</dbReference>
<dbReference type="HOGENOM" id="CLU_010862_5_1_2"/>
<dbReference type="NCBIfam" id="TIGR00308">
    <property type="entry name" value="TRM1"/>
    <property type="match status" value="1"/>
</dbReference>
<protein>
    <recommendedName>
        <fullName evidence="7 8">tRNA (guanine(26)-N(2))-dimethyltransferase</fullName>
        <ecNumber evidence="7 8">2.1.1.216</ecNumber>
    </recommendedName>
    <alternativeName>
        <fullName evidence="8">tRNA 2,2-dimethylguanosine-26 methyltransferase</fullName>
    </alternativeName>
    <alternativeName>
        <fullName evidence="8">tRNA(guanine-26,N(2)-N(2)) methyltransferase</fullName>
    </alternativeName>
    <alternativeName>
        <fullName evidence="8">tRNA(m(2,2)G26)dimethyltransferase</fullName>
    </alternativeName>
</protein>
<dbReference type="InterPro" id="IPR002905">
    <property type="entry name" value="Trm1"/>
</dbReference>